<protein>
    <recommendedName>
        <fullName evidence="1">Phage tail collar domain-containing protein</fullName>
    </recommendedName>
</protein>
<dbReference type="InterPro" id="IPR037053">
    <property type="entry name" value="Phage_tail_collar_dom_sf"/>
</dbReference>
<dbReference type="InterPro" id="IPR011083">
    <property type="entry name" value="Phage_tail_collar_dom"/>
</dbReference>
<dbReference type="Proteomes" id="UP000003973">
    <property type="component" value="Unassembled WGS sequence"/>
</dbReference>
<dbReference type="Gene3D" id="3.90.1340.10">
    <property type="entry name" value="Phage tail collar domain"/>
    <property type="match status" value="1"/>
</dbReference>
<proteinExistence type="predicted"/>
<dbReference type="AlphaFoldDB" id="C3X3V2"/>
<dbReference type="SUPFAM" id="SSF88874">
    <property type="entry name" value="Receptor-binding domain of short tail fibre protein gp12"/>
    <property type="match status" value="1"/>
</dbReference>
<gene>
    <name evidence="2" type="ORF">OFAG_01041</name>
</gene>
<dbReference type="EMBL" id="ACDP02000011">
    <property type="protein sequence ID" value="EEO27888.1"/>
    <property type="molecule type" value="Genomic_DNA"/>
</dbReference>
<evidence type="ECO:0000259" key="1">
    <source>
        <dbReference type="Pfam" id="PF07484"/>
    </source>
</evidence>
<dbReference type="eggNOG" id="COG4675">
    <property type="taxonomic scope" value="Bacteria"/>
</dbReference>
<reference evidence="2" key="1">
    <citation type="submission" date="2011-10" db="EMBL/GenBank/DDBJ databases">
        <title>The Genome Sequence of Oxalobacter formigenes HOxBLS.</title>
        <authorList>
            <consortium name="The Broad Institute Genome Sequencing Platform"/>
            <person name="Earl A."/>
            <person name="Ward D."/>
            <person name="Feldgarden M."/>
            <person name="Gevers D."/>
            <person name="Allison M.J."/>
            <person name="Humphrey S."/>
            <person name="Young S.K."/>
            <person name="Zeng Q."/>
            <person name="Gargeya S."/>
            <person name="Fitzgerald M."/>
            <person name="Haas B."/>
            <person name="Abouelleil A."/>
            <person name="Alvarado L."/>
            <person name="Arachchi H.M."/>
            <person name="Berlin A."/>
            <person name="Brown A."/>
            <person name="Chapman S.B."/>
            <person name="Chen Z."/>
            <person name="Dunbar C."/>
            <person name="Freedman E."/>
            <person name="Gearin G."/>
            <person name="Goldberg J."/>
            <person name="Griggs A."/>
            <person name="Gujja S."/>
            <person name="Heiman D."/>
            <person name="Howarth C."/>
            <person name="Larson L."/>
            <person name="Lui A."/>
            <person name="MacDonald P.J.P."/>
            <person name="Montmayeur A."/>
            <person name="Murphy C."/>
            <person name="Neiman D."/>
            <person name="Pearson M."/>
            <person name="Priest M."/>
            <person name="Roberts A."/>
            <person name="Saif S."/>
            <person name="Shea T."/>
            <person name="Shenoy N."/>
            <person name="Sisk P."/>
            <person name="Stolte C."/>
            <person name="Sykes S."/>
            <person name="Wortman J."/>
            <person name="Nusbaum C."/>
            <person name="Birren B."/>
        </authorList>
    </citation>
    <scope>NUCLEOTIDE SEQUENCE [LARGE SCALE GENOMIC DNA]</scope>
    <source>
        <strain evidence="2">HOxBLS</strain>
    </source>
</reference>
<keyword evidence="3" id="KW-1185">Reference proteome</keyword>
<dbReference type="Pfam" id="PF07484">
    <property type="entry name" value="Collar"/>
    <property type="match status" value="1"/>
</dbReference>
<feature type="domain" description="Phage tail collar" evidence="1">
    <location>
        <begin position="143"/>
        <end position="199"/>
    </location>
</feature>
<name>C3X3V2_9BURK</name>
<sequence length="292" mass="31384">MMYILPVAPGLRPKTGKHQPTRPPSFEAGSFFMENDMTQLPEKNLLDGSKLPKTTTGEMKDALGKLRDYLNELLGEDSADKEAARLALGIDLAELDAKIDMKAGQDAITAIETAVQDKVDKTVLESRLQALEEKIVTGGIPVGTIVMFTAVEAPAGYLKCDGSAVGRETYPDLYATIKDTYGSGDGETTFNLPNLIGRFAEGSVTPGTVREAGLPNITASAYLATTSGEIRGAAYWNDNWSDAPKVGNPEGWILYKNWLNLNASRSSPIYGNSHTVQPPALTLLPCVKAFQA</sequence>
<dbReference type="RefSeq" id="WP_005877195.1">
    <property type="nucleotide sequence ID" value="NZ_CABMNL010000001.1"/>
</dbReference>
<organism evidence="2 3">
    <name type="scientific">Oxalobacter paraformigenes</name>
    <dbReference type="NCBI Taxonomy" id="556268"/>
    <lineage>
        <taxon>Bacteria</taxon>
        <taxon>Pseudomonadati</taxon>
        <taxon>Pseudomonadota</taxon>
        <taxon>Betaproteobacteria</taxon>
        <taxon>Burkholderiales</taxon>
        <taxon>Oxalobacteraceae</taxon>
        <taxon>Oxalobacter</taxon>
    </lineage>
</organism>
<evidence type="ECO:0000313" key="2">
    <source>
        <dbReference type="EMBL" id="EEO27888.1"/>
    </source>
</evidence>
<evidence type="ECO:0000313" key="3">
    <source>
        <dbReference type="Proteomes" id="UP000003973"/>
    </source>
</evidence>
<dbReference type="HOGENOM" id="CLU_064719_0_0_4"/>
<accession>C3X3V2</accession>
<comment type="caution">
    <text evidence="2">The sequence shown here is derived from an EMBL/GenBank/DDBJ whole genome shotgun (WGS) entry which is preliminary data.</text>
</comment>